<evidence type="ECO:0000259" key="2">
    <source>
        <dbReference type="Pfam" id="PF02308"/>
    </source>
</evidence>
<feature type="transmembrane region" description="Helical" evidence="1">
    <location>
        <begin position="398"/>
        <end position="420"/>
    </location>
</feature>
<feature type="transmembrane region" description="Helical" evidence="1">
    <location>
        <begin position="263"/>
        <end position="283"/>
    </location>
</feature>
<feature type="transmembrane region" description="Helical" evidence="1">
    <location>
        <begin position="36"/>
        <end position="59"/>
    </location>
</feature>
<dbReference type="PANTHER" id="PTHR39084">
    <property type="entry name" value="MEMBRANE PROTEIN-RELATED"/>
    <property type="match status" value="1"/>
</dbReference>
<feature type="transmembrane region" description="Helical" evidence="1">
    <location>
        <begin position="149"/>
        <end position="166"/>
    </location>
</feature>
<feature type="transmembrane region" description="Helical" evidence="1">
    <location>
        <begin position="335"/>
        <end position="354"/>
    </location>
</feature>
<dbReference type="Pfam" id="PF02308">
    <property type="entry name" value="MgtC"/>
    <property type="match status" value="1"/>
</dbReference>
<dbReference type="Proteomes" id="UP000230093">
    <property type="component" value="Unassembled WGS sequence"/>
</dbReference>
<feature type="domain" description="DUF4010" evidence="3">
    <location>
        <begin position="210"/>
        <end position="421"/>
    </location>
</feature>
<proteinExistence type="predicted"/>
<keyword evidence="1" id="KW-0472">Membrane</keyword>
<evidence type="ECO:0000313" key="4">
    <source>
        <dbReference type="EMBL" id="PIS08894.1"/>
    </source>
</evidence>
<organism evidence="4 5">
    <name type="scientific">Candidatus Beckwithbacteria bacterium CG10_big_fil_rev_8_21_14_0_10_34_10</name>
    <dbReference type="NCBI Taxonomy" id="1974495"/>
    <lineage>
        <taxon>Bacteria</taxon>
        <taxon>Candidatus Beckwithiibacteriota</taxon>
    </lineage>
</organism>
<protein>
    <submittedName>
        <fullName evidence="4">Uncharacterized protein</fullName>
    </submittedName>
</protein>
<feature type="transmembrane region" description="Helical" evidence="1">
    <location>
        <begin position="202"/>
        <end position="221"/>
    </location>
</feature>
<dbReference type="EMBL" id="PEZT01000025">
    <property type="protein sequence ID" value="PIS08894.1"/>
    <property type="molecule type" value="Genomic_DNA"/>
</dbReference>
<keyword evidence="1" id="KW-1133">Transmembrane helix</keyword>
<evidence type="ECO:0000259" key="3">
    <source>
        <dbReference type="Pfam" id="PF13194"/>
    </source>
</evidence>
<dbReference type="InterPro" id="IPR025105">
    <property type="entry name" value="DUF4010"/>
</dbReference>
<evidence type="ECO:0000313" key="5">
    <source>
        <dbReference type="Proteomes" id="UP000230093"/>
    </source>
</evidence>
<feature type="transmembrane region" description="Helical" evidence="1">
    <location>
        <begin position="295"/>
        <end position="314"/>
    </location>
</feature>
<sequence>MGLTITLKLVLSLVLGAVIGLERESYEKEINPESKSVIGGLGVRTFALVTSLGAVAGLLRASNFSLFLTLNITFMLLLLAYYVMGSILLKDNGITTELAVIFAYLIGLFVALEIFPIQLVFAMTVILILILSRKEKIKNIVSGIKKTEINAFISYALIALVVLPFLPKQAFFLTDIPGLVNIFQSYGIDLGKLASIEILNPFKLWLVVALITGVDMFGYFLEKTIGQKKGWLLTSIAGGFISSTATIQSLAQQSKKSLNVNRLVAASIFANLASFFQIFILIASLNSQFLVKSTLIMFSIIMVSFLSGLFFLKLKEPKNEEEFKQTKQTLKEDKIFALNPALKFAGLFLLIKFGTKIALVFFGDHGFLAASALGAVTGIDAVTINLSELAGQTISLKTAALSLIVVNAVNLLSKTVYSFVQGKKEFALKLSLSSLLIVLASFLGLLAF</sequence>
<feature type="transmembrane region" description="Helical" evidence="1">
    <location>
        <begin position="366"/>
        <end position="386"/>
    </location>
</feature>
<evidence type="ECO:0000256" key="1">
    <source>
        <dbReference type="SAM" id="Phobius"/>
    </source>
</evidence>
<feature type="transmembrane region" description="Helical" evidence="1">
    <location>
        <begin position="66"/>
        <end position="89"/>
    </location>
</feature>
<name>A0A2H0W894_9BACT</name>
<feature type="transmembrane region" description="Helical" evidence="1">
    <location>
        <begin position="101"/>
        <end position="129"/>
    </location>
</feature>
<dbReference type="Pfam" id="PF13194">
    <property type="entry name" value="DUF4010"/>
    <property type="match status" value="1"/>
</dbReference>
<feature type="domain" description="MgtC/SapB/SrpB/YhiD N-terminal" evidence="2">
    <location>
        <begin position="9"/>
        <end position="134"/>
    </location>
</feature>
<reference evidence="5" key="1">
    <citation type="submission" date="2017-09" db="EMBL/GenBank/DDBJ databases">
        <title>Depth-based differentiation of microbial function through sediment-hosted aquifers and enrichment of novel symbionts in the deep terrestrial subsurface.</title>
        <authorList>
            <person name="Probst A.J."/>
            <person name="Ladd B."/>
            <person name="Jarett J.K."/>
            <person name="Geller-Mcgrath D.E."/>
            <person name="Sieber C.M.K."/>
            <person name="Emerson J.B."/>
            <person name="Anantharaman K."/>
            <person name="Thomas B.C."/>
            <person name="Malmstrom R."/>
            <person name="Stieglmeier M."/>
            <person name="Klingl A."/>
            <person name="Woyke T."/>
            <person name="Ryan C.M."/>
            <person name="Banfield J.F."/>
        </authorList>
    </citation>
    <scope>NUCLEOTIDE SEQUENCE [LARGE SCALE GENOMIC DNA]</scope>
</reference>
<dbReference type="AlphaFoldDB" id="A0A2H0W894"/>
<dbReference type="PANTHER" id="PTHR39084:SF1">
    <property type="entry name" value="DUF4010 DOMAIN-CONTAINING PROTEIN"/>
    <property type="match status" value="1"/>
</dbReference>
<gene>
    <name evidence="4" type="ORF">COT75_04375</name>
</gene>
<feature type="transmembrane region" description="Helical" evidence="1">
    <location>
        <begin position="426"/>
        <end position="447"/>
    </location>
</feature>
<accession>A0A2H0W894</accession>
<keyword evidence="1" id="KW-0812">Transmembrane</keyword>
<dbReference type="InterPro" id="IPR049177">
    <property type="entry name" value="MgtC_SapB_SrpB_YhiD_N"/>
</dbReference>
<comment type="caution">
    <text evidence="4">The sequence shown here is derived from an EMBL/GenBank/DDBJ whole genome shotgun (WGS) entry which is preliminary data.</text>
</comment>